<feature type="domain" description="YopX protein" evidence="1">
    <location>
        <begin position="35"/>
        <end position="110"/>
    </location>
</feature>
<dbReference type="STRING" id="1423783.FC50_GL000935"/>
<dbReference type="PATRIC" id="fig|1423783.4.peg.966"/>
<dbReference type="SUPFAM" id="SSF159006">
    <property type="entry name" value="YopX-like"/>
    <property type="match status" value="1"/>
</dbReference>
<name>A0A0R1TZ87_9LACO</name>
<proteinExistence type="predicted"/>
<sequence>MMIPDNFEFYDGKIGWIDASKEAGPGNDGCPDQFEIMQYTGLHDSNGKEIYEGDVLRDENGDLYRVKFDGGQFQPLLRYGGTQVAIESIADMADYSSVIGNIYENADLLEERNGRNL</sequence>
<dbReference type="InterPro" id="IPR023385">
    <property type="entry name" value="YopX-like_C"/>
</dbReference>
<evidence type="ECO:0000259" key="1">
    <source>
        <dbReference type="Pfam" id="PF09643"/>
    </source>
</evidence>
<comment type="caution">
    <text evidence="2">The sequence shown here is derived from an EMBL/GenBank/DDBJ whole genome shotgun (WGS) entry which is preliminary data.</text>
</comment>
<dbReference type="Gene3D" id="2.30.30.290">
    <property type="entry name" value="YopX-like domains"/>
    <property type="match status" value="1"/>
</dbReference>
<dbReference type="AlphaFoldDB" id="A0A0R1TZ87"/>
<organism evidence="2 3">
    <name type="scientific">Lacticaseibacillus pantheris DSM 15945 = JCM 12539 = NBRC 106106</name>
    <dbReference type="NCBI Taxonomy" id="1423783"/>
    <lineage>
        <taxon>Bacteria</taxon>
        <taxon>Bacillati</taxon>
        <taxon>Bacillota</taxon>
        <taxon>Bacilli</taxon>
        <taxon>Lactobacillales</taxon>
        <taxon>Lactobacillaceae</taxon>
        <taxon>Lacticaseibacillus</taxon>
    </lineage>
</organism>
<accession>A0A0R1TZ87</accession>
<protein>
    <recommendedName>
        <fullName evidence="1">YopX protein domain-containing protein</fullName>
    </recommendedName>
</protein>
<keyword evidence="3" id="KW-1185">Reference proteome</keyword>
<evidence type="ECO:0000313" key="3">
    <source>
        <dbReference type="Proteomes" id="UP000051922"/>
    </source>
</evidence>
<gene>
    <name evidence="2" type="ORF">FC50_GL000935</name>
</gene>
<dbReference type="EMBL" id="AZFJ01000045">
    <property type="protein sequence ID" value="KRL86413.1"/>
    <property type="molecule type" value="Genomic_DNA"/>
</dbReference>
<dbReference type="Pfam" id="PF09643">
    <property type="entry name" value="YopX"/>
    <property type="match status" value="1"/>
</dbReference>
<dbReference type="Proteomes" id="UP000051922">
    <property type="component" value="Unassembled WGS sequence"/>
</dbReference>
<reference evidence="2 3" key="1">
    <citation type="journal article" date="2015" name="Genome Announc.">
        <title>Expanding the biotechnology potential of lactobacilli through comparative genomics of 213 strains and associated genera.</title>
        <authorList>
            <person name="Sun Z."/>
            <person name="Harris H.M."/>
            <person name="McCann A."/>
            <person name="Guo C."/>
            <person name="Argimon S."/>
            <person name="Zhang W."/>
            <person name="Yang X."/>
            <person name="Jeffery I.B."/>
            <person name="Cooney J.C."/>
            <person name="Kagawa T.F."/>
            <person name="Liu W."/>
            <person name="Song Y."/>
            <person name="Salvetti E."/>
            <person name="Wrobel A."/>
            <person name="Rasinkangas P."/>
            <person name="Parkhill J."/>
            <person name="Rea M.C."/>
            <person name="O'Sullivan O."/>
            <person name="Ritari J."/>
            <person name="Douillard F.P."/>
            <person name="Paul Ross R."/>
            <person name="Yang R."/>
            <person name="Briner A.E."/>
            <person name="Felis G.E."/>
            <person name="de Vos W.M."/>
            <person name="Barrangou R."/>
            <person name="Klaenhammer T.R."/>
            <person name="Caufield P.W."/>
            <person name="Cui Y."/>
            <person name="Zhang H."/>
            <person name="O'Toole P.W."/>
        </authorList>
    </citation>
    <scope>NUCLEOTIDE SEQUENCE [LARGE SCALE GENOMIC DNA]</scope>
    <source>
        <strain evidence="2 3">DSM 15945</strain>
    </source>
</reference>
<evidence type="ECO:0000313" key="2">
    <source>
        <dbReference type="EMBL" id="KRL86413.1"/>
    </source>
</evidence>
<dbReference type="InterPro" id="IPR019096">
    <property type="entry name" value="YopX_protein"/>
</dbReference>